<keyword evidence="2" id="KW-1185">Reference proteome</keyword>
<dbReference type="Proteomes" id="UP000297737">
    <property type="component" value="Unassembled WGS sequence"/>
</dbReference>
<sequence>MDRRTLILGAGGAVALVAVGGIWRVTRMPQTAMSPWDLPPPPPADVRLDALRHAILAPNPHNRQPWLLRLDGNDGVMVTCDLDKRLPMTDPYDRQITVGFGTFIELAQIAASARGYRIEVTPFPAGAPEMPARLDARPVAYLRFIADPSVTRDPLLGAIQTRRTTREIFDAAPTAAQVAALSEPLPGVLRSATADPAKLAAIRGVTVAATMVENTTQRTWMESVDLMRIGAAEIDAQPDGLFLAGPMAEAGSAVGVLTRSALADQNSSIYKTGLDQQRALSESLPGAVWIITPANTRADHLRAGSAYMRTTLAAQALGLKMHPQSQALQEYPEMAEHYSAIQALLGAGGAARVQMLARLGTGPVVGPAPRWPLAKHLLNA</sequence>
<proteinExistence type="predicted"/>
<dbReference type="NCBIfam" id="NF047509">
    <property type="entry name" value="Rv3131_FMN_oxido"/>
    <property type="match status" value="1"/>
</dbReference>
<dbReference type="EMBL" id="SIHO01000002">
    <property type="protein sequence ID" value="TFU03528.1"/>
    <property type="molecule type" value="Genomic_DNA"/>
</dbReference>
<dbReference type="OrthoDB" id="8156917at2"/>
<evidence type="ECO:0000313" key="1">
    <source>
        <dbReference type="EMBL" id="TFU03528.1"/>
    </source>
</evidence>
<comment type="caution">
    <text evidence="1">The sequence shown here is derived from an EMBL/GenBank/DDBJ whole genome shotgun (WGS) entry which is preliminary data.</text>
</comment>
<dbReference type="AlphaFoldDB" id="A0A4Y9ENA9"/>
<dbReference type="GO" id="GO:0016491">
    <property type="term" value="F:oxidoreductase activity"/>
    <property type="evidence" value="ECO:0007669"/>
    <property type="project" value="InterPro"/>
</dbReference>
<name>A0A4Y9ENA9_9SPHN</name>
<evidence type="ECO:0000313" key="2">
    <source>
        <dbReference type="Proteomes" id="UP000297737"/>
    </source>
</evidence>
<dbReference type="InterPro" id="IPR000415">
    <property type="entry name" value="Nitroreductase-like"/>
</dbReference>
<dbReference type="RefSeq" id="WP_135246120.1">
    <property type="nucleotide sequence ID" value="NZ_SIHO01000002.1"/>
</dbReference>
<dbReference type="Gene3D" id="3.40.109.10">
    <property type="entry name" value="NADH Oxidase"/>
    <property type="match status" value="1"/>
</dbReference>
<accession>A0A4Y9ENA9</accession>
<protein>
    <submittedName>
        <fullName evidence="1">Twin-arginine translocation pathway signal protein</fullName>
    </submittedName>
</protein>
<gene>
    <name evidence="1" type="ORF">EUV02_10215</name>
</gene>
<dbReference type="SUPFAM" id="SSF55469">
    <property type="entry name" value="FMN-dependent nitroreductase-like"/>
    <property type="match status" value="1"/>
</dbReference>
<reference evidence="1 2" key="1">
    <citation type="submission" date="2019-02" db="EMBL/GenBank/DDBJ databases">
        <title>Polymorphobacter sp. isolated from the lake at the Tibet of China.</title>
        <authorList>
            <person name="Li A."/>
        </authorList>
    </citation>
    <scope>NUCLEOTIDE SEQUENCE [LARGE SCALE GENOMIC DNA]</scope>
    <source>
        <strain evidence="1 2">DJ1R-1</strain>
    </source>
</reference>
<organism evidence="1 2">
    <name type="scientific">Glacieibacterium arshaanense</name>
    <dbReference type="NCBI Taxonomy" id="2511025"/>
    <lineage>
        <taxon>Bacteria</taxon>
        <taxon>Pseudomonadati</taxon>
        <taxon>Pseudomonadota</taxon>
        <taxon>Alphaproteobacteria</taxon>
        <taxon>Sphingomonadales</taxon>
        <taxon>Sphingosinicellaceae</taxon>
        <taxon>Glacieibacterium</taxon>
    </lineage>
</organism>